<dbReference type="EMBL" id="CP047267">
    <property type="protein sequence ID" value="QHF11093.1"/>
    <property type="molecule type" value="Genomic_DNA"/>
</dbReference>
<gene>
    <name evidence="10" type="ORF">N026_13215</name>
</gene>
<dbReference type="SUPFAM" id="SSF53474">
    <property type="entry name" value="alpha/beta-Hydrolases"/>
    <property type="match status" value="1"/>
</dbReference>
<dbReference type="SMART" id="SM00382">
    <property type="entry name" value="AAA"/>
    <property type="match status" value="1"/>
</dbReference>
<dbReference type="InterPro" id="IPR003593">
    <property type="entry name" value="AAA+_ATPase"/>
</dbReference>
<dbReference type="GO" id="GO:0005524">
    <property type="term" value="F:ATP binding"/>
    <property type="evidence" value="ECO:0007669"/>
    <property type="project" value="UniProtKB-KW"/>
</dbReference>
<dbReference type="PROSITE" id="PS50893">
    <property type="entry name" value="ABC_TRANSPORTER_2"/>
    <property type="match status" value="1"/>
</dbReference>
<evidence type="ECO:0000256" key="6">
    <source>
        <dbReference type="ARBA" id="ARBA00022840"/>
    </source>
</evidence>
<dbReference type="GO" id="GO:0016887">
    <property type="term" value="F:ATP hydrolysis activity"/>
    <property type="evidence" value="ECO:0007669"/>
    <property type="project" value="InterPro"/>
</dbReference>
<evidence type="ECO:0000256" key="1">
    <source>
        <dbReference type="ARBA" id="ARBA00022448"/>
    </source>
</evidence>
<dbReference type="AlphaFoldDB" id="A0AAJ4BAW3"/>
<proteinExistence type="predicted"/>
<keyword evidence="7" id="KW-1278">Translocase</keyword>
<dbReference type="InterPro" id="IPR050107">
    <property type="entry name" value="ABC_carbohydrate_import_ATPase"/>
</dbReference>
<dbReference type="InterPro" id="IPR017871">
    <property type="entry name" value="ABC_transporter-like_CS"/>
</dbReference>
<evidence type="ECO:0000313" key="11">
    <source>
        <dbReference type="Proteomes" id="UP000464688"/>
    </source>
</evidence>
<feature type="domain" description="ABC transporter" evidence="9">
    <location>
        <begin position="22"/>
        <end position="269"/>
    </location>
</feature>
<evidence type="ECO:0000256" key="3">
    <source>
        <dbReference type="ARBA" id="ARBA00022597"/>
    </source>
</evidence>
<evidence type="ECO:0000313" key="10">
    <source>
        <dbReference type="EMBL" id="QHF11093.1"/>
    </source>
</evidence>
<evidence type="ECO:0000259" key="9">
    <source>
        <dbReference type="PROSITE" id="PS50893"/>
    </source>
</evidence>
<dbReference type="InterPro" id="IPR029058">
    <property type="entry name" value="AB_hydrolase_fold"/>
</dbReference>
<protein>
    <submittedName>
        <fullName evidence="10">ATP-binding cassette domain-containing protein</fullName>
    </submittedName>
</protein>
<evidence type="ECO:0000256" key="5">
    <source>
        <dbReference type="ARBA" id="ARBA00022741"/>
    </source>
</evidence>
<dbReference type="Gene3D" id="3.40.50.1820">
    <property type="entry name" value="alpha/beta hydrolase"/>
    <property type="match status" value="1"/>
</dbReference>
<name>A0AAJ4BAW3_PSESX</name>
<accession>A0AAJ4BAW3</accession>
<sequence>MVGRDVEFVRKPLTGEPGEVMLSVQGVSRGSGEGGHNLNATVLRDMSIDVRAGEIVGFAGLVGAGRTELARVIFGADGCDEGIIYVNGRQASPFKSLRDGIAAGVALVPEDSKQQACFLRHSIRWNMTLPSRGRLQRWGMFIDDRAETQLIQDYQKRLRIKMANDSVAIGTLSGGNQQKVILARCMALKSKVLIVDEPTRGIDVRADTTAIGSDIAPPEIKKKFGNYKVLGKRAEQMFPNARLVVFPGRGHAPQMEDVADFNSTLVAELHKP</sequence>
<keyword evidence="4" id="KW-0677">Repeat</keyword>
<keyword evidence="3" id="KW-0762">Sugar transport</keyword>
<evidence type="ECO:0000256" key="7">
    <source>
        <dbReference type="ARBA" id="ARBA00022967"/>
    </source>
</evidence>
<keyword evidence="1" id="KW-0813">Transport</keyword>
<dbReference type="Gene3D" id="3.40.50.300">
    <property type="entry name" value="P-loop containing nucleotide triphosphate hydrolases"/>
    <property type="match status" value="1"/>
</dbReference>
<dbReference type="Pfam" id="PF00005">
    <property type="entry name" value="ABC_tran"/>
    <property type="match status" value="1"/>
</dbReference>
<dbReference type="InterPro" id="IPR027417">
    <property type="entry name" value="P-loop_NTPase"/>
</dbReference>
<evidence type="ECO:0000256" key="2">
    <source>
        <dbReference type="ARBA" id="ARBA00022475"/>
    </source>
</evidence>
<organism evidence="10 11">
    <name type="scientific">Pseudomonas syringae UB303</name>
    <dbReference type="NCBI Taxonomy" id="1357287"/>
    <lineage>
        <taxon>Bacteria</taxon>
        <taxon>Pseudomonadati</taxon>
        <taxon>Pseudomonadota</taxon>
        <taxon>Gammaproteobacteria</taxon>
        <taxon>Pseudomonadales</taxon>
        <taxon>Pseudomonadaceae</taxon>
        <taxon>Pseudomonas</taxon>
        <taxon>Pseudomonas syringae</taxon>
    </lineage>
</organism>
<evidence type="ECO:0000256" key="4">
    <source>
        <dbReference type="ARBA" id="ARBA00022737"/>
    </source>
</evidence>
<dbReference type="PANTHER" id="PTHR43790">
    <property type="entry name" value="CARBOHYDRATE TRANSPORT ATP-BINDING PROTEIN MG119-RELATED"/>
    <property type="match status" value="1"/>
</dbReference>
<dbReference type="PROSITE" id="PS00211">
    <property type="entry name" value="ABC_TRANSPORTER_1"/>
    <property type="match status" value="1"/>
</dbReference>
<dbReference type="InterPro" id="IPR003439">
    <property type="entry name" value="ABC_transporter-like_ATP-bd"/>
</dbReference>
<dbReference type="Proteomes" id="UP000464688">
    <property type="component" value="Chromosome"/>
</dbReference>
<dbReference type="SUPFAM" id="SSF52540">
    <property type="entry name" value="P-loop containing nucleoside triphosphate hydrolases"/>
    <property type="match status" value="1"/>
</dbReference>
<keyword evidence="5" id="KW-0547">Nucleotide-binding</keyword>
<keyword evidence="6 10" id="KW-0067">ATP-binding</keyword>
<evidence type="ECO:0000256" key="8">
    <source>
        <dbReference type="ARBA" id="ARBA00023136"/>
    </source>
</evidence>
<dbReference type="PANTHER" id="PTHR43790:SF3">
    <property type="entry name" value="D-ALLOSE IMPORT ATP-BINDING PROTEIN ALSA-RELATED"/>
    <property type="match status" value="1"/>
</dbReference>
<reference evidence="10 11" key="1">
    <citation type="journal article" date="2014" name="Genome Announc.">
        <title>Draft Genome Sequences of a Phylogenetically Diverse Suite of Pseudomonas syringae Strains from Multiple Source Populations.</title>
        <authorList>
            <person name="Baltrus D.A."/>
            <person name="Yourstone S."/>
            <person name="Lind A."/>
            <person name="Guilbaud C."/>
            <person name="Sands D.C."/>
            <person name="Jones C.D."/>
            <person name="Morris C.E."/>
            <person name="Dangl J.L."/>
        </authorList>
    </citation>
    <scope>NUCLEOTIDE SEQUENCE [LARGE SCALE GENOMIC DNA]</scope>
    <source>
        <strain evidence="10 11">UB303</strain>
    </source>
</reference>
<keyword evidence="2" id="KW-1003">Cell membrane</keyword>
<keyword evidence="8" id="KW-0472">Membrane</keyword>
<dbReference type="CDD" id="cd03215">
    <property type="entry name" value="ABC_Carb_Monos_II"/>
    <property type="match status" value="1"/>
</dbReference>